<dbReference type="EMBL" id="PVNK01000179">
    <property type="protein sequence ID" value="PRP94153.1"/>
    <property type="molecule type" value="Genomic_DNA"/>
</dbReference>
<evidence type="ECO:0008006" key="5">
    <source>
        <dbReference type="Google" id="ProtNLM"/>
    </source>
</evidence>
<proteinExistence type="predicted"/>
<keyword evidence="4" id="KW-1185">Reference proteome</keyword>
<dbReference type="PROSITE" id="PS50404">
    <property type="entry name" value="GST_NTER"/>
    <property type="match status" value="1"/>
</dbReference>
<evidence type="ECO:0000313" key="4">
    <source>
        <dbReference type="Proteomes" id="UP000237968"/>
    </source>
</evidence>
<dbReference type="InterPro" id="IPR050983">
    <property type="entry name" value="GST_Omega/HSP26"/>
</dbReference>
<name>A0A2S9XMT2_9BACT</name>
<evidence type="ECO:0000259" key="2">
    <source>
        <dbReference type="PROSITE" id="PS50405"/>
    </source>
</evidence>
<dbReference type="InterPro" id="IPR004045">
    <property type="entry name" value="Glutathione_S-Trfase_N"/>
</dbReference>
<dbReference type="OrthoDB" id="3828095at2"/>
<dbReference type="InterPro" id="IPR040079">
    <property type="entry name" value="Glutathione_S-Trfase"/>
</dbReference>
<dbReference type="GO" id="GO:0005737">
    <property type="term" value="C:cytoplasm"/>
    <property type="evidence" value="ECO:0007669"/>
    <property type="project" value="TreeGrafter"/>
</dbReference>
<gene>
    <name evidence="3" type="ORF">ENSA5_41080</name>
</gene>
<dbReference type="Gene3D" id="1.20.1050.10">
    <property type="match status" value="1"/>
</dbReference>
<dbReference type="SFLD" id="SFLDG00358">
    <property type="entry name" value="Main_(cytGST)"/>
    <property type="match status" value="1"/>
</dbReference>
<dbReference type="PANTHER" id="PTHR43968">
    <property type="match status" value="1"/>
</dbReference>
<comment type="caution">
    <text evidence="3">The sequence shown here is derived from an EMBL/GenBank/DDBJ whole genome shotgun (WGS) entry which is preliminary data.</text>
</comment>
<feature type="domain" description="GST C-terminal" evidence="2">
    <location>
        <begin position="88"/>
        <end position="211"/>
    </location>
</feature>
<dbReference type="CDD" id="cd00570">
    <property type="entry name" value="GST_N_family"/>
    <property type="match status" value="1"/>
</dbReference>
<dbReference type="Pfam" id="PF13410">
    <property type="entry name" value="GST_C_2"/>
    <property type="match status" value="1"/>
</dbReference>
<sequence length="227" mass="25177">MPSFKLISFATCPFVQRSAITLEHKRVPYETEFIDLAAKPAWFLELSPLAKVPVLVVRDGAREVVLFESAVINEYLDEITEGSLLPADPLTRARHRAMIEFASAAIADTWRMATASTREDALAHAAALRSKLARFEAELVGPFFTGEQLSLVDTACIPMLQRVGWTQDPAPELAVLDELPKVRAWREAALELDAVKKSAVPDLRERYDAYLIERGNSWVASKLPAAS</sequence>
<dbReference type="PROSITE" id="PS50405">
    <property type="entry name" value="GST_CTER"/>
    <property type="match status" value="1"/>
</dbReference>
<dbReference type="Proteomes" id="UP000237968">
    <property type="component" value="Unassembled WGS sequence"/>
</dbReference>
<organism evidence="3 4">
    <name type="scientific">Enhygromyxa salina</name>
    <dbReference type="NCBI Taxonomy" id="215803"/>
    <lineage>
        <taxon>Bacteria</taxon>
        <taxon>Pseudomonadati</taxon>
        <taxon>Myxococcota</taxon>
        <taxon>Polyangia</taxon>
        <taxon>Nannocystales</taxon>
        <taxon>Nannocystaceae</taxon>
        <taxon>Enhygromyxa</taxon>
    </lineage>
</organism>
<feature type="domain" description="GST N-terminal" evidence="1">
    <location>
        <begin position="2"/>
        <end position="84"/>
    </location>
</feature>
<evidence type="ECO:0000313" key="3">
    <source>
        <dbReference type="EMBL" id="PRP94153.1"/>
    </source>
</evidence>
<protein>
    <recommendedName>
        <fullName evidence="5">Glutathione S-transferase</fullName>
    </recommendedName>
</protein>
<dbReference type="InterPro" id="IPR036249">
    <property type="entry name" value="Thioredoxin-like_sf"/>
</dbReference>
<dbReference type="AlphaFoldDB" id="A0A2S9XMT2"/>
<dbReference type="Pfam" id="PF13409">
    <property type="entry name" value="GST_N_2"/>
    <property type="match status" value="1"/>
</dbReference>
<dbReference type="InterPro" id="IPR036282">
    <property type="entry name" value="Glutathione-S-Trfase_C_sf"/>
</dbReference>
<dbReference type="InterPro" id="IPR010987">
    <property type="entry name" value="Glutathione-S-Trfase_C-like"/>
</dbReference>
<dbReference type="SUPFAM" id="SSF47616">
    <property type="entry name" value="GST C-terminal domain-like"/>
    <property type="match status" value="1"/>
</dbReference>
<dbReference type="SFLD" id="SFLDS00019">
    <property type="entry name" value="Glutathione_Transferase_(cytos"/>
    <property type="match status" value="1"/>
</dbReference>
<dbReference type="Gene3D" id="3.40.30.10">
    <property type="entry name" value="Glutaredoxin"/>
    <property type="match status" value="1"/>
</dbReference>
<dbReference type="RefSeq" id="WP_106393400.1">
    <property type="nucleotide sequence ID" value="NZ_PVNK01000179.1"/>
</dbReference>
<reference evidence="3 4" key="1">
    <citation type="submission" date="2018-03" db="EMBL/GenBank/DDBJ databases">
        <title>Draft Genome Sequences of the Obligatory Marine Myxobacteria Enhygromyxa salina SWB005.</title>
        <authorList>
            <person name="Poehlein A."/>
            <person name="Moghaddam J.A."/>
            <person name="Harms H."/>
            <person name="Alanjari M."/>
            <person name="Koenig G.M."/>
            <person name="Daniel R."/>
            <person name="Schaeberle T.F."/>
        </authorList>
    </citation>
    <scope>NUCLEOTIDE SEQUENCE [LARGE SCALE GENOMIC DNA]</scope>
    <source>
        <strain evidence="3 4">SWB005</strain>
    </source>
</reference>
<dbReference type="PANTHER" id="PTHR43968:SF6">
    <property type="entry name" value="GLUTATHIONE S-TRANSFERASE OMEGA"/>
    <property type="match status" value="1"/>
</dbReference>
<accession>A0A2S9XMT2</accession>
<dbReference type="SUPFAM" id="SSF52833">
    <property type="entry name" value="Thioredoxin-like"/>
    <property type="match status" value="1"/>
</dbReference>
<evidence type="ECO:0000259" key="1">
    <source>
        <dbReference type="PROSITE" id="PS50404"/>
    </source>
</evidence>